<dbReference type="Proteomes" id="UP001257627">
    <property type="component" value="Unassembled WGS sequence"/>
</dbReference>
<dbReference type="Gene3D" id="1.10.10.60">
    <property type="entry name" value="Homeodomain-like"/>
    <property type="match status" value="1"/>
</dbReference>
<dbReference type="InterPro" id="IPR018060">
    <property type="entry name" value="HTH_AraC"/>
</dbReference>
<proteinExistence type="predicted"/>
<dbReference type="Pfam" id="PF12833">
    <property type="entry name" value="HTH_18"/>
    <property type="match status" value="1"/>
</dbReference>
<dbReference type="PROSITE" id="PS01124">
    <property type="entry name" value="HTH_ARAC_FAMILY_2"/>
    <property type="match status" value="1"/>
</dbReference>
<geneLocation type="plasmid" evidence="4">
    <name>unnamed1</name>
</geneLocation>
<name>A0ABU3V5A4_9ACTN</name>
<evidence type="ECO:0000313" key="4">
    <source>
        <dbReference type="EMBL" id="MDU9001354.1"/>
    </source>
</evidence>
<keyword evidence="5" id="KW-1185">Reference proteome</keyword>
<evidence type="ECO:0000259" key="3">
    <source>
        <dbReference type="PROSITE" id="PS01124"/>
    </source>
</evidence>
<dbReference type="InterPro" id="IPR052158">
    <property type="entry name" value="INH-QAR"/>
</dbReference>
<dbReference type="RefSeq" id="WP_266944231.1">
    <property type="nucleotide sequence ID" value="NZ_JAPEMK010000002.1"/>
</dbReference>
<dbReference type="PANTHER" id="PTHR43130">
    <property type="entry name" value="ARAC-FAMILY TRANSCRIPTIONAL REGULATOR"/>
    <property type="match status" value="1"/>
</dbReference>
<evidence type="ECO:0000256" key="2">
    <source>
        <dbReference type="ARBA" id="ARBA00023163"/>
    </source>
</evidence>
<dbReference type="EMBL" id="JARAKF010000003">
    <property type="protein sequence ID" value="MDU9001354.1"/>
    <property type="molecule type" value="Genomic_DNA"/>
</dbReference>
<keyword evidence="2" id="KW-0804">Transcription</keyword>
<keyword evidence="1" id="KW-0805">Transcription regulation</keyword>
<keyword evidence="4" id="KW-0614">Plasmid</keyword>
<dbReference type="CDD" id="cd03137">
    <property type="entry name" value="GATase1_AraC_1"/>
    <property type="match status" value="1"/>
</dbReference>
<dbReference type="Gene3D" id="3.40.50.880">
    <property type="match status" value="1"/>
</dbReference>
<accession>A0ABU3V5A4</accession>
<reference evidence="4 5" key="1">
    <citation type="submission" date="2023-02" db="EMBL/GenBank/DDBJ databases">
        <authorList>
            <person name="Maleckis M."/>
        </authorList>
    </citation>
    <scope>NUCLEOTIDE SEQUENCE [LARGE SCALE GENOMIC DNA]</scope>
    <source>
        <strain evidence="4 5">P8-A2</strain>
        <plasmid evidence="4">unnamed1</plasmid>
    </source>
</reference>
<evidence type="ECO:0000256" key="1">
    <source>
        <dbReference type="ARBA" id="ARBA00023015"/>
    </source>
</evidence>
<dbReference type="InterPro" id="IPR029062">
    <property type="entry name" value="Class_I_gatase-like"/>
</dbReference>
<evidence type="ECO:0000313" key="5">
    <source>
        <dbReference type="Proteomes" id="UP001257627"/>
    </source>
</evidence>
<dbReference type="PANTHER" id="PTHR43130:SF3">
    <property type="entry name" value="HTH-TYPE TRANSCRIPTIONAL REGULATOR RV1931C"/>
    <property type="match status" value="1"/>
</dbReference>
<dbReference type="SMART" id="SM00342">
    <property type="entry name" value="HTH_ARAC"/>
    <property type="match status" value="1"/>
</dbReference>
<gene>
    <name evidence="4" type="ORF">PU648_55785</name>
</gene>
<organism evidence="4 5">
    <name type="scientific">Streptomyces mirabilis</name>
    <dbReference type="NCBI Taxonomy" id="68239"/>
    <lineage>
        <taxon>Bacteria</taxon>
        <taxon>Bacillati</taxon>
        <taxon>Actinomycetota</taxon>
        <taxon>Actinomycetes</taxon>
        <taxon>Kitasatosporales</taxon>
        <taxon>Streptomycetaceae</taxon>
        <taxon>Streptomyces</taxon>
    </lineage>
</organism>
<dbReference type="SUPFAM" id="SSF46689">
    <property type="entry name" value="Homeodomain-like"/>
    <property type="match status" value="2"/>
</dbReference>
<dbReference type="SUPFAM" id="SSF52317">
    <property type="entry name" value="Class I glutamine amidotransferase-like"/>
    <property type="match status" value="1"/>
</dbReference>
<dbReference type="Pfam" id="PF01965">
    <property type="entry name" value="DJ-1_PfpI"/>
    <property type="match status" value="1"/>
</dbReference>
<dbReference type="InterPro" id="IPR009057">
    <property type="entry name" value="Homeodomain-like_sf"/>
</dbReference>
<comment type="caution">
    <text evidence="4">The sequence shown here is derived from an EMBL/GenBank/DDBJ whole genome shotgun (WGS) entry which is preliminary data.</text>
</comment>
<feature type="domain" description="HTH araC/xylS-type" evidence="3">
    <location>
        <begin position="215"/>
        <end position="313"/>
    </location>
</feature>
<protein>
    <submittedName>
        <fullName evidence="4">Helix-turn-helix domain-containing protein</fullName>
    </submittedName>
</protein>
<sequence>MTSTLKVAILALENARAFDLAVPYEVLDAVRLPDGRRPYELLLCALEPAVPGQRLTARGWEERGVLRDSHTVIVPGRPVDGEPVSPDVVLALQRAVHTGKRIAALSTGTFVLAEAGLLDGVPVAAHWSLAKELVRRHPSVQVRPDALFVDSGSIVTSAGASAGLDLCLHLVQRDFGAEVATRAARQLLLPLQRPGGQAPFAVPDHPMLPGTSRFADLLTWIDDNLSADLSLYAMAERCGLNVRTLSRQFPRDIGVTPQEWVTQARIGRARELLASTDLPVEGVAKAAGFSSLSNFRARFRQVVGLTPKAYRASFHDR</sequence>
<dbReference type="InterPro" id="IPR002818">
    <property type="entry name" value="DJ-1/PfpI"/>
</dbReference>